<dbReference type="EMBL" id="QAMZ01000036">
    <property type="protein sequence ID" value="PWL53517.1"/>
    <property type="molecule type" value="Genomic_DNA"/>
</dbReference>
<dbReference type="PANTHER" id="PTHR15680">
    <property type="entry name" value="RIBOSOMAL PROTEIN L19"/>
    <property type="match status" value="1"/>
</dbReference>
<dbReference type="GO" id="GO:0006412">
    <property type="term" value="P:translation"/>
    <property type="evidence" value="ECO:0007669"/>
    <property type="project" value="UniProtKB-UniRule"/>
</dbReference>
<comment type="function">
    <text evidence="1 6 7">This protein is located at the 30S-50S ribosomal subunit interface and may play a role in the structure and function of the aminoacyl-tRNA binding site.</text>
</comment>
<sequence length="115" mass="13246">MNELIRAIEAEQLRSEKLPEFNVGDNVKVHVRIKEGNRERIQMFEGTVIKIQNGGARENFTVRRLAYGVGVERTFPVNSPIVEKVEVTRRGKVRRAKLFYLRGRVGKAAKVKERI</sequence>
<dbReference type="NCBIfam" id="TIGR01024">
    <property type="entry name" value="rplS_bact"/>
    <property type="match status" value="1"/>
</dbReference>
<dbReference type="eggNOG" id="COG0335">
    <property type="taxonomic scope" value="Bacteria"/>
</dbReference>
<dbReference type="InterPro" id="IPR008991">
    <property type="entry name" value="Translation_prot_SH3-like_sf"/>
</dbReference>
<dbReference type="AlphaFoldDB" id="A0A1I2JA11"/>
<dbReference type="PANTHER" id="PTHR15680:SF9">
    <property type="entry name" value="LARGE RIBOSOMAL SUBUNIT PROTEIN BL19M"/>
    <property type="match status" value="1"/>
</dbReference>
<evidence type="ECO:0000313" key="11">
    <source>
        <dbReference type="Proteomes" id="UP000246114"/>
    </source>
</evidence>
<dbReference type="InterPro" id="IPR001857">
    <property type="entry name" value="Ribosomal_bL19"/>
</dbReference>
<keyword evidence="10" id="KW-1185">Reference proteome</keyword>
<dbReference type="Gene3D" id="2.30.30.790">
    <property type="match status" value="1"/>
</dbReference>
<dbReference type="Pfam" id="PF01245">
    <property type="entry name" value="Ribosomal_L19"/>
    <property type="match status" value="1"/>
</dbReference>
<evidence type="ECO:0000313" key="10">
    <source>
        <dbReference type="Proteomes" id="UP000182135"/>
    </source>
</evidence>
<evidence type="ECO:0000256" key="5">
    <source>
        <dbReference type="ARBA" id="ARBA00035171"/>
    </source>
</evidence>
<dbReference type="PRINTS" id="PR00061">
    <property type="entry name" value="RIBOSOMALL19"/>
</dbReference>
<dbReference type="SUPFAM" id="SSF50104">
    <property type="entry name" value="Translation proteins SH3-like domain"/>
    <property type="match status" value="1"/>
</dbReference>
<dbReference type="FunFam" id="2.30.30.790:FF:000001">
    <property type="entry name" value="50S ribosomal protein L19"/>
    <property type="match status" value="1"/>
</dbReference>
<dbReference type="InterPro" id="IPR038657">
    <property type="entry name" value="Ribosomal_bL19_sf"/>
</dbReference>
<gene>
    <name evidence="6" type="primary">rplS</name>
    <name evidence="8" type="ORF">DBY38_07235</name>
    <name evidence="9" type="ORF">SAMN04487885_101250</name>
</gene>
<comment type="similarity">
    <text evidence="2 6 7">Belongs to the bacterial ribosomal protein bL19 family.</text>
</comment>
<dbReference type="STRING" id="1529.SAMN04487885_101250"/>
<name>A0A1I2JA11_9CLOT</name>
<dbReference type="EMBL" id="FOOE01000001">
    <property type="protein sequence ID" value="SFF51139.1"/>
    <property type="molecule type" value="Genomic_DNA"/>
</dbReference>
<evidence type="ECO:0000313" key="8">
    <source>
        <dbReference type="EMBL" id="PWL53517.1"/>
    </source>
</evidence>
<evidence type="ECO:0000256" key="6">
    <source>
        <dbReference type="HAMAP-Rule" id="MF_00402"/>
    </source>
</evidence>
<reference evidence="9 10" key="1">
    <citation type="submission" date="2016-10" db="EMBL/GenBank/DDBJ databases">
        <authorList>
            <person name="de Groot N.N."/>
        </authorList>
    </citation>
    <scope>NUCLEOTIDE SEQUENCE [LARGE SCALE GENOMIC DNA]</scope>
    <source>
        <strain evidence="9 10">NLAE-zl-G419</strain>
    </source>
</reference>
<keyword evidence="3 6" id="KW-0689">Ribosomal protein</keyword>
<evidence type="ECO:0000256" key="7">
    <source>
        <dbReference type="RuleBase" id="RU000559"/>
    </source>
</evidence>
<evidence type="ECO:0000256" key="1">
    <source>
        <dbReference type="ARBA" id="ARBA00002349"/>
    </source>
</evidence>
<dbReference type="HAMAP" id="MF_00402">
    <property type="entry name" value="Ribosomal_bL19"/>
    <property type="match status" value="1"/>
</dbReference>
<dbReference type="OrthoDB" id="9803541at2"/>
<dbReference type="PROSITE" id="PS01015">
    <property type="entry name" value="RIBOSOMAL_L19"/>
    <property type="match status" value="1"/>
</dbReference>
<organism evidence="9 10">
    <name type="scientific">Clostridium cadaveris</name>
    <dbReference type="NCBI Taxonomy" id="1529"/>
    <lineage>
        <taxon>Bacteria</taxon>
        <taxon>Bacillati</taxon>
        <taxon>Bacillota</taxon>
        <taxon>Clostridia</taxon>
        <taxon>Eubacteriales</taxon>
        <taxon>Clostridiaceae</taxon>
        <taxon>Clostridium</taxon>
    </lineage>
</organism>
<dbReference type="PIRSF" id="PIRSF002191">
    <property type="entry name" value="Ribosomal_L19"/>
    <property type="match status" value="1"/>
</dbReference>
<accession>A0A1I2JA11</accession>
<dbReference type="GeneID" id="90544642"/>
<dbReference type="Proteomes" id="UP000246114">
    <property type="component" value="Unassembled WGS sequence"/>
</dbReference>
<proteinExistence type="inferred from homology"/>
<evidence type="ECO:0000313" key="9">
    <source>
        <dbReference type="EMBL" id="SFF51139.1"/>
    </source>
</evidence>
<dbReference type="RefSeq" id="WP_027638127.1">
    <property type="nucleotide sequence ID" value="NZ_BAAACD010000019.1"/>
</dbReference>
<keyword evidence="4 6" id="KW-0687">Ribonucleoprotein</keyword>
<dbReference type="GO" id="GO:0022625">
    <property type="term" value="C:cytosolic large ribosomal subunit"/>
    <property type="evidence" value="ECO:0007669"/>
    <property type="project" value="TreeGrafter"/>
</dbReference>
<dbReference type="InterPro" id="IPR018257">
    <property type="entry name" value="Ribosomal_bL19_CS"/>
</dbReference>
<reference evidence="8 11" key="2">
    <citation type="submission" date="2018-03" db="EMBL/GenBank/DDBJ databases">
        <title>The uncultured portion of the human microbiome is neutrally assembled.</title>
        <authorList>
            <person name="Jeraldo P."/>
            <person name="Boardman L."/>
            <person name="White B.A."/>
            <person name="Nelson H."/>
            <person name="Goldenfeld N."/>
            <person name="Chia N."/>
        </authorList>
    </citation>
    <scope>NUCLEOTIDE SEQUENCE [LARGE SCALE GENOMIC DNA]</scope>
    <source>
        <strain evidence="8">CIM:MAG 903</strain>
    </source>
</reference>
<dbReference type="Proteomes" id="UP000182135">
    <property type="component" value="Unassembled WGS sequence"/>
</dbReference>
<dbReference type="GO" id="GO:0003735">
    <property type="term" value="F:structural constituent of ribosome"/>
    <property type="evidence" value="ECO:0007669"/>
    <property type="project" value="InterPro"/>
</dbReference>
<evidence type="ECO:0000256" key="2">
    <source>
        <dbReference type="ARBA" id="ARBA00005781"/>
    </source>
</evidence>
<protein>
    <recommendedName>
        <fullName evidence="5 6">Large ribosomal subunit protein bL19</fullName>
    </recommendedName>
</protein>
<evidence type="ECO:0000256" key="4">
    <source>
        <dbReference type="ARBA" id="ARBA00023274"/>
    </source>
</evidence>
<evidence type="ECO:0000256" key="3">
    <source>
        <dbReference type="ARBA" id="ARBA00022980"/>
    </source>
</evidence>